<evidence type="ECO:0000256" key="3">
    <source>
        <dbReference type="ARBA" id="ARBA00022475"/>
    </source>
</evidence>
<keyword evidence="6 7" id="KW-0472">Membrane</keyword>
<dbReference type="AlphaFoldDB" id="A0A4Z1DZX0"/>
<comment type="subcellular location">
    <subcellularLocation>
        <location evidence="1 7">Cell membrane</location>
        <topology evidence="1 7">Multi-pass membrane protein</topology>
    </subcellularLocation>
</comment>
<dbReference type="CDD" id="cd06261">
    <property type="entry name" value="TM_PBP2"/>
    <property type="match status" value="1"/>
</dbReference>
<evidence type="ECO:0000256" key="1">
    <source>
        <dbReference type="ARBA" id="ARBA00004651"/>
    </source>
</evidence>
<dbReference type="EMBL" id="RHPJ01000005">
    <property type="protein sequence ID" value="TGO03892.1"/>
    <property type="molecule type" value="Genomic_DNA"/>
</dbReference>
<keyword evidence="5 7" id="KW-1133">Transmembrane helix</keyword>
<evidence type="ECO:0000256" key="5">
    <source>
        <dbReference type="ARBA" id="ARBA00022989"/>
    </source>
</evidence>
<keyword evidence="2 7" id="KW-0813">Transport</keyword>
<dbReference type="Proteomes" id="UP000297318">
    <property type="component" value="Unassembled WGS sequence"/>
</dbReference>
<reference evidence="10 11" key="1">
    <citation type="submission" date="2018-11" db="EMBL/GenBank/DDBJ databases">
        <title>Complete genome sequencing of the Actinobacteria Serinibacter sp. K3-2.</title>
        <authorList>
            <person name="Rakitin A.L."/>
            <person name="Beletsky A.V."/>
            <person name="Mardanov A.V."/>
            <person name="Ravin N.V."/>
            <person name="Gromova A.S."/>
            <person name="Filippova S.N."/>
            <person name="Gal'Chenko V.F."/>
        </authorList>
    </citation>
    <scope>NUCLEOTIDE SEQUENCE [LARGE SCALE GENOMIC DNA]</scope>
    <source>
        <strain evidence="10 11">K3-2</strain>
    </source>
</reference>
<dbReference type="InterPro" id="IPR035906">
    <property type="entry name" value="MetI-like_sf"/>
</dbReference>
<dbReference type="PANTHER" id="PTHR43227:SF11">
    <property type="entry name" value="BLL4140 PROTEIN"/>
    <property type="match status" value="1"/>
</dbReference>
<evidence type="ECO:0000313" key="11">
    <source>
        <dbReference type="Proteomes" id="UP000297318"/>
    </source>
</evidence>
<evidence type="ECO:0000256" key="6">
    <source>
        <dbReference type="ARBA" id="ARBA00023136"/>
    </source>
</evidence>
<accession>A0A4Z1DZX0</accession>
<evidence type="ECO:0000256" key="2">
    <source>
        <dbReference type="ARBA" id="ARBA00022448"/>
    </source>
</evidence>
<comment type="caution">
    <text evidence="10">The sequence shown here is derived from an EMBL/GenBank/DDBJ whole genome shotgun (WGS) entry which is preliminary data.</text>
</comment>
<sequence length="371" mass="40468">MSHPSTPPAGPTATPSGRREGRADGVLEIELAAHAPQGRDGEAPSGRRRGWRPGRVREVATHNGVVMNTITWRDRLRRDKTLLVMTLPAVGLLVLFAYVPMLGNVIAWQDYSPYVGIADSPFIGWDNFVRVFSNPQFLHAVGNTLLITGFQLVFFFPIPIMLALLLNSVVTPALRTSIQSIIYLPHFFSWVLVVTIFQQIFGGAGLVNRLLAQAGYTGFDLMTNPDTFLVLVTSQAVWKDAGWGIIIFLAALATVDPAHYEASAMDGAGRWRRMWHITLPAIRPTIILLLILRLGDALTVGFEQLILQRGAVGPGVAEVIDTYVYYQGVVNGDWAFAAAAGLVKGVVSLLLVLGANKLAHVFGEDGVYRKS</sequence>
<feature type="region of interest" description="Disordered" evidence="8">
    <location>
        <begin position="1"/>
        <end position="53"/>
    </location>
</feature>
<feature type="transmembrane region" description="Helical" evidence="7">
    <location>
        <begin position="274"/>
        <end position="295"/>
    </location>
</feature>
<dbReference type="Pfam" id="PF00528">
    <property type="entry name" value="BPD_transp_1"/>
    <property type="match status" value="1"/>
</dbReference>
<keyword evidence="11" id="KW-1185">Reference proteome</keyword>
<name>A0A4Z1DZX0_9MICO</name>
<feature type="compositionally biased region" description="Pro residues" evidence="8">
    <location>
        <begin position="1"/>
        <end position="10"/>
    </location>
</feature>
<feature type="transmembrane region" description="Helical" evidence="7">
    <location>
        <begin position="82"/>
        <end position="101"/>
    </location>
</feature>
<dbReference type="InterPro" id="IPR000515">
    <property type="entry name" value="MetI-like"/>
</dbReference>
<evidence type="ECO:0000256" key="8">
    <source>
        <dbReference type="SAM" id="MobiDB-lite"/>
    </source>
</evidence>
<feature type="transmembrane region" description="Helical" evidence="7">
    <location>
        <begin position="334"/>
        <end position="353"/>
    </location>
</feature>
<dbReference type="GO" id="GO:0055085">
    <property type="term" value="P:transmembrane transport"/>
    <property type="evidence" value="ECO:0007669"/>
    <property type="project" value="InterPro"/>
</dbReference>
<evidence type="ECO:0000313" key="10">
    <source>
        <dbReference type="EMBL" id="TGO03892.1"/>
    </source>
</evidence>
<protein>
    <submittedName>
        <fullName evidence="10">Putative transport system integral membrane protein</fullName>
    </submittedName>
</protein>
<feature type="transmembrane region" description="Helical" evidence="7">
    <location>
        <begin position="145"/>
        <end position="169"/>
    </location>
</feature>
<proteinExistence type="inferred from homology"/>
<organism evidence="10 11">
    <name type="scientific">Serinibacter arcticus</name>
    <dbReference type="NCBI Taxonomy" id="1655435"/>
    <lineage>
        <taxon>Bacteria</taxon>
        <taxon>Bacillati</taxon>
        <taxon>Actinomycetota</taxon>
        <taxon>Actinomycetes</taxon>
        <taxon>Micrococcales</taxon>
        <taxon>Beutenbergiaceae</taxon>
        <taxon>Serinibacter</taxon>
    </lineage>
</organism>
<feature type="domain" description="ABC transmembrane type-1" evidence="9">
    <location>
        <begin position="141"/>
        <end position="355"/>
    </location>
</feature>
<dbReference type="Gene3D" id="1.10.3720.10">
    <property type="entry name" value="MetI-like"/>
    <property type="match status" value="1"/>
</dbReference>
<dbReference type="PANTHER" id="PTHR43227">
    <property type="entry name" value="BLL4140 PROTEIN"/>
    <property type="match status" value="1"/>
</dbReference>
<evidence type="ECO:0000256" key="4">
    <source>
        <dbReference type="ARBA" id="ARBA00022692"/>
    </source>
</evidence>
<keyword evidence="4 7" id="KW-0812">Transmembrane</keyword>
<feature type="transmembrane region" description="Helical" evidence="7">
    <location>
        <begin position="181"/>
        <end position="201"/>
    </location>
</feature>
<dbReference type="InterPro" id="IPR050809">
    <property type="entry name" value="UgpAE/MalFG_permease"/>
</dbReference>
<gene>
    <name evidence="10" type="ORF">SERN_2904</name>
</gene>
<evidence type="ECO:0000259" key="9">
    <source>
        <dbReference type="PROSITE" id="PS50928"/>
    </source>
</evidence>
<dbReference type="PROSITE" id="PS50928">
    <property type="entry name" value="ABC_TM1"/>
    <property type="match status" value="1"/>
</dbReference>
<evidence type="ECO:0000256" key="7">
    <source>
        <dbReference type="RuleBase" id="RU363032"/>
    </source>
</evidence>
<comment type="similarity">
    <text evidence="7">Belongs to the binding-protein-dependent transport system permease family.</text>
</comment>
<feature type="transmembrane region" description="Helical" evidence="7">
    <location>
        <begin position="241"/>
        <end position="262"/>
    </location>
</feature>
<dbReference type="GO" id="GO:0005886">
    <property type="term" value="C:plasma membrane"/>
    <property type="evidence" value="ECO:0007669"/>
    <property type="project" value="UniProtKB-SubCell"/>
</dbReference>
<dbReference type="SUPFAM" id="SSF161098">
    <property type="entry name" value="MetI-like"/>
    <property type="match status" value="1"/>
</dbReference>
<keyword evidence="3" id="KW-1003">Cell membrane</keyword>